<protein>
    <recommendedName>
        <fullName evidence="4">Ribbon-helix-helix CopG family protein</fullName>
    </recommendedName>
</protein>
<evidence type="ECO:0000256" key="1">
    <source>
        <dbReference type="SAM" id="MobiDB-lite"/>
    </source>
</evidence>
<reference evidence="2 3" key="1">
    <citation type="journal article" date="2014" name="Syst. Appl. Microbiol.">
        <title>Microsymbionts of Phaseolus vulgaris in acid and alkaline soils of Mexico.</title>
        <authorList>
            <person name="Verastegui-Valdes M.M."/>
            <person name="Zhang Y.J."/>
            <person name="Rivera-Orduna F.N."/>
            <person name="Cheng H.P."/>
            <person name="Sui X.H."/>
            <person name="Wang E.T."/>
        </authorList>
    </citation>
    <scope>NUCLEOTIDE SEQUENCE [LARGE SCALE GENOMIC DNA]</scope>
    <source>
        <strain evidence="2 3">FG01</strain>
    </source>
</reference>
<comment type="caution">
    <text evidence="2">The sequence shown here is derived from an EMBL/GenBank/DDBJ whole genome shotgun (WGS) entry which is preliminary data.</text>
</comment>
<name>A0A2S3YTN8_9HYPH</name>
<organism evidence="2 3">
    <name type="scientific">Sinorhizobium americanum</name>
    <dbReference type="NCBI Taxonomy" id="194963"/>
    <lineage>
        <taxon>Bacteria</taxon>
        <taxon>Pseudomonadati</taxon>
        <taxon>Pseudomonadota</taxon>
        <taxon>Alphaproteobacteria</taxon>
        <taxon>Hyphomicrobiales</taxon>
        <taxon>Rhizobiaceae</taxon>
        <taxon>Sinorhizobium/Ensifer group</taxon>
        <taxon>Sinorhizobium</taxon>
    </lineage>
</organism>
<dbReference type="RefSeq" id="WP_097527314.1">
    <property type="nucleotide sequence ID" value="NZ_LODU01000006.1"/>
</dbReference>
<dbReference type="EMBL" id="LODU01000006">
    <property type="protein sequence ID" value="POH34999.1"/>
    <property type="molecule type" value="Genomic_DNA"/>
</dbReference>
<proteinExistence type="predicted"/>
<evidence type="ECO:0008006" key="4">
    <source>
        <dbReference type="Google" id="ProtNLM"/>
    </source>
</evidence>
<accession>A0A2S3YTN8</accession>
<dbReference type="Proteomes" id="UP000237511">
    <property type="component" value="Unassembled WGS sequence"/>
</dbReference>
<feature type="region of interest" description="Disordered" evidence="1">
    <location>
        <begin position="44"/>
        <end position="66"/>
    </location>
</feature>
<evidence type="ECO:0000313" key="3">
    <source>
        <dbReference type="Proteomes" id="UP000237511"/>
    </source>
</evidence>
<sequence length="66" mass="7582">MIFDDDVEEAIAIACEELAMTRDELIRLIIREWMEQYGFLPFHELDDGSETEGNTREITPPKGSPP</sequence>
<gene>
    <name evidence="2" type="ORF">ATY31_04385</name>
</gene>
<dbReference type="AlphaFoldDB" id="A0A2S3YTN8"/>
<evidence type="ECO:0000313" key="2">
    <source>
        <dbReference type="EMBL" id="POH34999.1"/>
    </source>
</evidence>